<accession>A0ACC1MAN3</accession>
<comment type="caution">
    <text evidence="1">The sequence shown here is derived from an EMBL/GenBank/DDBJ whole genome shotgun (WGS) entry which is preliminary data.</text>
</comment>
<gene>
    <name evidence="1" type="ORF">IWW38_000110</name>
</gene>
<protein>
    <submittedName>
        <fullName evidence="1">Uncharacterized protein</fullName>
    </submittedName>
</protein>
<dbReference type="EMBL" id="JANBVB010000001">
    <property type="protein sequence ID" value="KAJ2901145.1"/>
    <property type="molecule type" value="Genomic_DNA"/>
</dbReference>
<reference evidence="1" key="1">
    <citation type="submission" date="2022-07" db="EMBL/GenBank/DDBJ databases">
        <title>Phylogenomic reconstructions and comparative analyses of Kickxellomycotina fungi.</title>
        <authorList>
            <person name="Reynolds N.K."/>
            <person name="Stajich J.E."/>
            <person name="Barry K."/>
            <person name="Grigoriev I.V."/>
            <person name="Crous P."/>
            <person name="Smith M.E."/>
        </authorList>
    </citation>
    <scope>NUCLEOTIDE SEQUENCE</scope>
    <source>
        <strain evidence="1">CBS 190363</strain>
    </source>
</reference>
<proteinExistence type="predicted"/>
<dbReference type="Proteomes" id="UP001139981">
    <property type="component" value="Unassembled WGS sequence"/>
</dbReference>
<name>A0ACC1MAN3_9FUNG</name>
<sequence length="2035" mass="221175">MNLSSASGPTVTPEQTAIAVNANAYGEAPGRSSYYDYDSGQVVYGIDRYSSPAPRFGSGDRNSNYPYQGAQWPPIPGLSYFSGPASSQQHTHSTFNALNQYHMQLRMLMSPSPRPAEHFVPERYGQSNYPLQSPLQPTPHSLPKPPSAEYSGFAEPADNTADSTHHPINVRPVTDDGLLSDGELEPVSGDYSHVYSDGEIDAAEALATAGIGGIDLTSQQESAYHDVEGVVKARINEMLSMKNPKMLQGPSFRALMLLLKCIRLDDPDAIYAAIKSAPTQVISELNLLSAEFGLVMITETCVMTLLGTDAESLHANLQLGAAEAMTMTEIRAESSAAEQNPATDDTAQPGQDSWAHAPVPDSDVIEMETKQSSDGAESSSPDSDMDTSSDVDYEGQPSPPQQPALDNQTTALKASARPASSLSRETTPQFHARFSRSRAPSPPSAQSRTPRRLSYARQSPTPSDREARGFARIGSSMLSTHSGLNINNSQLFSGTDQGWRAISQPPTSRVTPEPAQPIVESTVCASESGQLVVYLDHSDSSSDDSSSVTSECDDDDDDECMQSARDRASRLENRMINKECRRLAQEEDQLVGQCIDSSTRASASSSMAVASASRTTTPADSAKLSNEALVKAQDAIRTQEAAIARLKAEISRKQTKMLLRKKLHESKLKHGHGVAGSATAPATPYDGMESGFASPDPSAANSSALHDSLSSHSSSSCLLSREESGEVPTESPSDIESDVAMSAAVVTSLPECGPCEQMIQRAPPDIRSEHISNIMALLKGATQSKNLELRSVMRGTSKLTRAELEKFKLSVSHAGERLLTRQTHLMEQRRRINTHIMTLQAELGLVDMELDILSYSQAANRSYGAALEPVSSSSSNAASASTTNGSRAADLRNEIAAVHQFMDSMFRAADTSNEATASDNDLATQTSKMALVPSSLAPATTSAQPSAPPPRPQRDIVALRTKLVAMRQEQAAMSLKLTRLSEKRKEAEVSQSTLPAGKRQRVVPRASLGPIVTPPLSSSSSARHTPITQLLSLVRQLANEHTSKPSLEWSDLLCQSADNCIIQQLCIVDGIGMQDMTDFSRSLLLGMEPEEQTGAGLAPSLQGSVAISNSASLAYVPYQSPLSASAIVRVTGDSQSSEIGLSVQSRADEPADMSNITWAMLSKLLKLWPSTNPRVVTQYYANIEDALRKIKTERDGTAPNEVIAKAILPVISKYRLMISDFDSLSRSGLGQALKLDNDELLASKEKSPISYFSGAAESEVLQNDDIPLLKKAMSSSARFMPILNHDVARMSYSSLAAQIRLRQQHRPAVAPPLVRYYDVDASQSVPPGTASGDEDDDEPDQHIGSPKSSGTRQAQTGKDPSAADDGDDGETEASSGDSGPDARYRRALRLLWNGCPVGGPVINESLVVDYLHVVANQSVGNALVFLKQSLQLFPRSEKLWDLCLELFARQPVAAQEVMAAFHDATKFNPSSTCLWQRCIIWCNWNIAHNVKSLDDCTVWLSRLSSLTLEAVQGHVAMNRFPPAEHVSASLTKVIVCFWQGLWVLLEQRVTWSGRSDEAPTPAVLKARLISQMNACLWAKSIDELYTMISKIGADDSHNPLNRSVNSKWSGRELAFASLLLPHHFLHLGQVFLHCFVAGSFVPQSVLARMSVTLTTVSGRSISAHHLSPKKIADILPAALELDGKLKPHIVGVIRKFFTTLKAVLESYELDLLPDASKPTIAQSLAICYASMNQTLAQLVQCSPAETVTICDDRDDMFYRISKGSLDSFDIKDLPLQISSHGIDTFVMVTRILSKPDLAHNNYESCRMAVHVLQEHARIVGTRLLPGFSKLTPIVWHASTVINPKRVLKHLRQRIANCQTIYYQLLGYTGPVQPTAVDVLALGLVNRARDESPENSRLLLCSSLWINIAVIELLVSRFSEGNSTVSIQAIDSALCWLNYGLKHHVNDNFGGRVQMWAVILQIAAFKRSLTTKDILLVHRDLGYDTDPDLLHSSRKNYMPINDVLRPLLPNASKDTLEAIKGYLLYAGSQNTELTLR</sequence>
<evidence type="ECO:0000313" key="2">
    <source>
        <dbReference type="Proteomes" id="UP001139981"/>
    </source>
</evidence>
<organism evidence="1 2">
    <name type="scientific">Coemansia aciculifera</name>
    <dbReference type="NCBI Taxonomy" id="417176"/>
    <lineage>
        <taxon>Eukaryota</taxon>
        <taxon>Fungi</taxon>
        <taxon>Fungi incertae sedis</taxon>
        <taxon>Zoopagomycota</taxon>
        <taxon>Kickxellomycotina</taxon>
        <taxon>Kickxellomycetes</taxon>
        <taxon>Kickxellales</taxon>
        <taxon>Kickxellaceae</taxon>
        <taxon>Coemansia</taxon>
    </lineage>
</organism>
<keyword evidence="2" id="KW-1185">Reference proteome</keyword>
<evidence type="ECO:0000313" key="1">
    <source>
        <dbReference type="EMBL" id="KAJ2901145.1"/>
    </source>
</evidence>